<evidence type="ECO:0000313" key="2">
    <source>
        <dbReference type="EMBL" id="AWM35688.1"/>
    </source>
</evidence>
<keyword evidence="1" id="KW-0472">Membrane</keyword>
<protein>
    <submittedName>
        <fullName evidence="2">Uncharacterized protein</fullName>
    </submittedName>
</protein>
<dbReference type="KEGG" id="gog:C1280_00720"/>
<accession>A0A2Z3GQX1</accession>
<gene>
    <name evidence="2" type="ORF">C1280_00720</name>
</gene>
<keyword evidence="3" id="KW-1185">Reference proteome</keyword>
<dbReference type="EMBL" id="CP025958">
    <property type="protein sequence ID" value="AWM35688.1"/>
    <property type="molecule type" value="Genomic_DNA"/>
</dbReference>
<proteinExistence type="predicted"/>
<evidence type="ECO:0000313" key="3">
    <source>
        <dbReference type="Proteomes" id="UP000245802"/>
    </source>
</evidence>
<reference evidence="2 3" key="1">
    <citation type="submission" date="2018-01" db="EMBL/GenBank/DDBJ databases">
        <title>G. obscuriglobus.</title>
        <authorList>
            <person name="Franke J."/>
            <person name="Blomberg W."/>
            <person name="Selmecki A."/>
        </authorList>
    </citation>
    <scope>NUCLEOTIDE SEQUENCE [LARGE SCALE GENOMIC DNA]</scope>
    <source>
        <strain evidence="2 3">DSM 5831</strain>
    </source>
</reference>
<keyword evidence="1" id="KW-0812">Transmembrane</keyword>
<keyword evidence="1" id="KW-1133">Transmembrane helix</keyword>
<feature type="transmembrane region" description="Helical" evidence="1">
    <location>
        <begin position="41"/>
        <end position="59"/>
    </location>
</feature>
<organism evidence="2 3">
    <name type="scientific">Gemmata obscuriglobus</name>
    <dbReference type="NCBI Taxonomy" id="114"/>
    <lineage>
        <taxon>Bacteria</taxon>
        <taxon>Pseudomonadati</taxon>
        <taxon>Planctomycetota</taxon>
        <taxon>Planctomycetia</taxon>
        <taxon>Gemmatales</taxon>
        <taxon>Gemmataceae</taxon>
        <taxon>Gemmata</taxon>
    </lineage>
</organism>
<sequence length="137" mass="14610">MLLLDAIRVTSTIFLRGEIEAMLPLAGLQPRVDWLRLRSSTFWSGLMGATLAGCGWPVLVEGLKLDPLGLGAVLVGGVGLVCASVALATVRKTEFAQLVTDAGVPALLIARARRGVGDFDEFVEQVHQQIRVCKGLN</sequence>
<feature type="transmembrane region" description="Helical" evidence="1">
    <location>
        <begin position="71"/>
        <end position="90"/>
    </location>
</feature>
<name>A0A2Z3GQX1_9BACT</name>
<dbReference type="Proteomes" id="UP000245802">
    <property type="component" value="Chromosome"/>
</dbReference>
<dbReference type="AlphaFoldDB" id="A0A2Z3GQX1"/>
<evidence type="ECO:0000256" key="1">
    <source>
        <dbReference type="SAM" id="Phobius"/>
    </source>
</evidence>